<dbReference type="STRING" id="981222.Cabther_A0952"/>
<proteinExistence type="predicted"/>
<dbReference type="EMBL" id="CP002514">
    <property type="protein sequence ID" value="AEP11709.1"/>
    <property type="molecule type" value="Genomic_DNA"/>
</dbReference>
<evidence type="ECO:0000313" key="2">
    <source>
        <dbReference type="Proteomes" id="UP000006791"/>
    </source>
</evidence>
<dbReference type="KEGG" id="ctm:Cabther_A0952"/>
<gene>
    <name evidence="1" type="ordered locus">Cabther_A0952</name>
</gene>
<dbReference type="AlphaFoldDB" id="G2LFR5"/>
<organism evidence="1 2">
    <name type="scientific">Chloracidobacterium thermophilum (strain B)</name>
    <dbReference type="NCBI Taxonomy" id="981222"/>
    <lineage>
        <taxon>Bacteria</taxon>
        <taxon>Pseudomonadati</taxon>
        <taxon>Acidobacteriota</taxon>
        <taxon>Terriglobia</taxon>
        <taxon>Terriglobales</taxon>
        <taxon>Acidobacteriaceae</taxon>
        <taxon>Chloracidobacterium</taxon>
    </lineage>
</organism>
<reference evidence="1 2" key="1">
    <citation type="journal article" date="2012" name="Environ. Microbiol.">
        <title>Complete genome of Candidatus Chloracidobacterium thermophilum, a chlorophyll-based photoheterotroph belonging to the phylum Acidobacteria.</title>
        <authorList>
            <person name="Garcia Costas A.M."/>
            <person name="Liu Z."/>
            <person name="Tomsho L.P."/>
            <person name="Schuster S.C."/>
            <person name="Ward D.M."/>
            <person name="Bryant D.A."/>
        </authorList>
    </citation>
    <scope>NUCLEOTIDE SEQUENCE [LARGE SCALE GENOMIC DNA]</scope>
    <source>
        <strain evidence="1 2">B</strain>
    </source>
</reference>
<protein>
    <submittedName>
        <fullName evidence="1">Uncharacterized protein</fullName>
    </submittedName>
</protein>
<evidence type="ECO:0000313" key="1">
    <source>
        <dbReference type="EMBL" id="AEP11709.1"/>
    </source>
</evidence>
<accession>G2LFR5</accession>
<sequence>MSPPQSWPKKRDPVQIERLNKAHHHGDVKPVAVVFPVGQLVRAPKPDEIGCYGAVAGCHNERNHFSVEIAPRRFAMEQQNRFGGVARALIQIVHPQTVEFDVVRRKGKVRQVGEAFVGGTQYGGSRHGAVPYGVECDRQDGIRPQPRPMV</sequence>
<dbReference type="HOGENOM" id="CLU_1737291_0_0_0"/>
<name>G2LFR5_CHLTF</name>
<keyword evidence="2" id="KW-1185">Reference proteome</keyword>
<dbReference type="Proteomes" id="UP000006791">
    <property type="component" value="Chromosome 1"/>
</dbReference>